<name>A0A3T1DD63_9BACL</name>
<dbReference type="InterPro" id="IPR003593">
    <property type="entry name" value="AAA+_ATPase"/>
</dbReference>
<dbReference type="FunFam" id="3.40.50.300:FF:000016">
    <property type="entry name" value="Oligopeptide ABC transporter ATP-binding component"/>
    <property type="match status" value="1"/>
</dbReference>
<evidence type="ECO:0000313" key="7">
    <source>
        <dbReference type="Proteomes" id="UP000289856"/>
    </source>
</evidence>
<dbReference type="GO" id="GO:0005524">
    <property type="term" value="F:ATP binding"/>
    <property type="evidence" value="ECO:0007669"/>
    <property type="project" value="UniProtKB-KW"/>
</dbReference>
<dbReference type="PANTHER" id="PTHR43776:SF7">
    <property type="entry name" value="D,D-DIPEPTIDE TRANSPORT ATP-BINDING PROTEIN DDPF-RELATED"/>
    <property type="match status" value="1"/>
</dbReference>
<reference evidence="6 7" key="1">
    <citation type="submission" date="2019-01" db="EMBL/GenBank/DDBJ databases">
        <title>Complete genome sequence of Cohnella hallensis HS21 isolated from Korean fir (Abies koreana) rhizospheric soil.</title>
        <authorList>
            <person name="Jiang L."/>
            <person name="Kang S.W."/>
            <person name="Kim S."/>
            <person name="Jung J."/>
            <person name="Kim C.Y."/>
            <person name="Kim D.H."/>
            <person name="Kim S.W."/>
            <person name="Lee J."/>
        </authorList>
    </citation>
    <scope>NUCLEOTIDE SEQUENCE [LARGE SCALE GENOMIC DNA]</scope>
    <source>
        <strain evidence="6 7">HS21</strain>
    </source>
</reference>
<evidence type="ECO:0000256" key="1">
    <source>
        <dbReference type="ARBA" id="ARBA00005417"/>
    </source>
</evidence>
<evidence type="ECO:0000256" key="4">
    <source>
        <dbReference type="ARBA" id="ARBA00022840"/>
    </source>
</evidence>
<feature type="domain" description="ABC transporter" evidence="5">
    <location>
        <begin position="12"/>
        <end position="262"/>
    </location>
</feature>
<dbReference type="PROSITE" id="PS00211">
    <property type="entry name" value="ABC_TRANSPORTER_1"/>
    <property type="match status" value="1"/>
</dbReference>
<comment type="similarity">
    <text evidence="1">Belongs to the ABC transporter superfamily.</text>
</comment>
<dbReference type="GO" id="GO:0016887">
    <property type="term" value="F:ATP hydrolysis activity"/>
    <property type="evidence" value="ECO:0007669"/>
    <property type="project" value="InterPro"/>
</dbReference>
<evidence type="ECO:0000313" key="6">
    <source>
        <dbReference type="EMBL" id="BBI35908.1"/>
    </source>
</evidence>
<organism evidence="6 7">
    <name type="scientific">Cohnella abietis</name>
    <dbReference type="NCBI Taxonomy" id="2507935"/>
    <lineage>
        <taxon>Bacteria</taxon>
        <taxon>Bacillati</taxon>
        <taxon>Bacillota</taxon>
        <taxon>Bacilli</taxon>
        <taxon>Bacillales</taxon>
        <taxon>Paenibacillaceae</taxon>
        <taxon>Cohnella</taxon>
    </lineage>
</organism>
<dbReference type="CDD" id="cd03257">
    <property type="entry name" value="ABC_NikE_OppD_transporters"/>
    <property type="match status" value="1"/>
</dbReference>
<keyword evidence="7" id="KW-1185">Reference proteome</keyword>
<evidence type="ECO:0000259" key="5">
    <source>
        <dbReference type="PROSITE" id="PS50893"/>
    </source>
</evidence>
<keyword evidence="4 6" id="KW-0067">ATP-binding</keyword>
<dbReference type="AlphaFoldDB" id="A0A3T1DD63"/>
<dbReference type="GO" id="GO:0015833">
    <property type="term" value="P:peptide transport"/>
    <property type="evidence" value="ECO:0007669"/>
    <property type="project" value="InterPro"/>
</dbReference>
<dbReference type="EMBL" id="AP019400">
    <property type="protein sequence ID" value="BBI35908.1"/>
    <property type="molecule type" value="Genomic_DNA"/>
</dbReference>
<proteinExistence type="inferred from homology"/>
<dbReference type="InterPro" id="IPR003439">
    <property type="entry name" value="ABC_transporter-like_ATP-bd"/>
</dbReference>
<protein>
    <submittedName>
        <fullName evidence="6">ABC transporter ATP-binding protein</fullName>
    </submittedName>
</protein>
<dbReference type="Proteomes" id="UP000289856">
    <property type="component" value="Chromosome"/>
</dbReference>
<keyword evidence="2" id="KW-0813">Transport</keyword>
<dbReference type="Gene3D" id="3.40.50.300">
    <property type="entry name" value="P-loop containing nucleotide triphosphate hydrolases"/>
    <property type="match status" value="1"/>
</dbReference>
<keyword evidence="3" id="KW-0547">Nucleotide-binding</keyword>
<dbReference type="Pfam" id="PF00005">
    <property type="entry name" value="ABC_tran"/>
    <property type="match status" value="1"/>
</dbReference>
<dbReference type="InterPro" id="IPR017871">
    <property type="entry name" value="ABC_transporter-like_CS"/>
</dbReference>
<accession>A0A3T1DD63</accession>
<dbReference type="InterPro" id="IPR013563">
    <property type="entry name" value="Oligopep_ABC_C"/>
</dbReference>
<dbReference type="InterPro" id="IPR027417">
    <property type="entry name" value="P-loop_NTPase"/>
</dbReference>
<dbReference type="GO" id="GO:0055085">
    <property type="term" value="P:transmembrane transport"/>
    <property type="evidence" value="ECO:0007669"/>
    <property type="project" value="UniProtKB-ARBA"/>
</dbReference>
<sequence length="332" mass="37728">MSRVKIEKDIIVEVRDLHKSFDEEHRLFSRKKNTLTAVDHVSLQIYRGETLGIVGESGSGKSTLGRLILRLLESTSGDVRFEGQSITDIPERKLGQYRRKMQIVFQDPFSALNPWMTVYELVAEPIRHYGTVAELDLRKQVIALLEKVGLSEADLHKHPHEFSGGQRQRICIARALALQPAFIVCDEPVSALDVSIQSQILNLLHDLQEELRLTYLFISHNLAVVRHVADRVAVMYLGKLVEVGPVEAVFANPSHPYTRSLLSAMLSIDPDVRRERIKLPGDIPNPMNKPSGCRFHTRCEFSTDLCMKLEPELLDRGNEHYVACHMKELVQH</sequence>
<evidence type="ECO:0000256" key="3">
    <source>
        <dbReference type="ARBA" id="ARBA00022741"/>
    </source>
</evidence>
<dbReference type="KEGG" id="cohn:KCTCHS21_53070"/>
<dbReference type="SMART" id="SM00382">
    <property type="entry name" value="AAA"/>
    <property type="match status" value="1"/>
</dbReference>
<evidence type="ECO:0000256" key="2">
    <source>
        <dbReference type="ARBA" id="ARBA00022448"/>
    </source>
</evidence>
<dbReference type="NCBIfam" id="TIGR01727">
    <property type="entry name" value="oligo_HPY"/>
    <property type="match status" value="1"/>
</dbReference>
<dbReference type="SUPFAM" id="SSF52540">
    <property type="entry name" value="P-loop containing nucleoside triphosphate hydrolases"/>
    <property type="match status" value="1"/>
</dbReference>
<dbReference type="PANTHER" id="PTHR43776">
    <property type="entry name" value="TRANSPORT ATP-BINDING PROTEIN"/>
    <property type="match status" value="1"/>
</dbReference>
<dbReference type="Pfam" id="PF08352">
    <property type="entry name" value="oligo_HPY"/>
    <property type="match status" value="1"/>
</dbReference>
<gene>
    <name evidence="6" type="ORF">KCTCHS21_53070</name>
</gene>
<dbReference type="InterPro" id="IPR050319">
    <property type="entry name" value="ABC_transp_ATP-bind"/>
</dbReference>
<dbReference type="PROSITE" id="PS50893">
    <property type="entry name" value="ABC_TRANSPORTER_2"/>
    <property type="match status" value="1"/>
</dbReference>